<keyword evidence="2" id="KW-0489">Methyltransferase</keyword>
<dbReference type="PRINTS" id="PR00508">
    <property type="entry name" value="S21N4MTFRASE"/>
</dbReference>
<keyword evidence="7" id="KW-1185">Reference proteome</keyword>
<evidence type="ECO:0000256" key="2">
    <source>
        <dbReference type="ARBA" id="ARBA00022603"/>
    </source>
</evidence>
<proteinExistence type="inferred from homology"/>
<evidence type="ECO:0000313" key="6">
    <source>
        <dbReference type="EMBL" id="UUD37219.1"/>
    </source>
</evidence>
<gene>
    <name evidence="6" type="ORF">NPA09_01440</name>
</gene>
<dbReference type="Proteomes" id="UP001059576">
    <property type="component" value="Chromosome"/>
</dbReference>
<feature type="domain" description="DNA methylase N-4/N-6" evidence="5">
    <location>
        <begin position="25"/>
        <end position="245"/>
    </location>
</feature>
<dbReference type="Pfam" id="PF01555">
    <property type="entry name" value="N6_N4_Mtase"/>
    <property type="match status" value="1"/>
</dbReference>
<accession>A0ABY5J1W8</accession>
<dbReference type="SUPFAM" id="SSF53335">
    <property type="entry name" value="S-adenosyl-L-methionine-dependent methyltransferases"/>
    <property type="match status" value="1"/>
</dbReference>
<name>A0ABY5J1W8_9BACT</name>
<dbReference type="Gene3D" id="3.40.50.150">
    <property type="entry name" value="Vaccinia Virus protein VP39"/>
    <property type="match status" value="1"/>
</dbReference>
<dbReference type="InterPro" id="IPR002052">
    <property type="entry name" value="DNA_methylase_N6_adenine_CS"/>
</dbReference>
<comment type="similarity">
    <text evidence="1 4">Belongs to the N(4)/N(6)-methyltransferase family.</text>
</comment>
<evidence type="ECO:0000256" key="1">
    <source>
        <dbReference type="ARBA" id="ARBA00006594"/>
    </source>
</evidence>
<evidence type="ECO:0000256" key="3">
    <source>
        <dbReference type="ARBA" id="ARBA00022679"/>
    </source>
</evidence>
<keyword evidence="3" id="KW-0808">Transferase</keyword>
<dbReference type="InterPro" id="IPR002941">
    <property type="entry name" value="DNA_methylase_N4/N6"/>
</dbReference>
<reference evidence="6" key="1">
    <citation type="submission" date="2022-07" db="EMBL/GenBank/DDBJ databases">
        <title>Complete genome of Mycoplasma equigenitalium type strain T37.</title>
        <authorList>
            <person name="Spergser J."/>
        </authorList>
    </citation>
    <scope>NUCLEOTIDE SEQUENCE</scope>
    <source>
        <strain evidence="6">T37</strain>
    </source>
</reference>
<evidence type="ECO:0000256" key="4">
    <source>
        <dbReference type="RuleBase" id="RU362026"/>
    </source>
</evidence>
<dbReference type="RefSeq" id="WP_129721951.1">
    <property type="nucleotide sequence ID" value="NZ_CP101808.1"/>
</dbReference>
<dbReference type="EC" id="2.1.1.-" evidence="4"/>
<dbReference type="InterPro" id="IPR001091">
    <property type="entry name" value="RM_Methyltransferase"/>
</dbReference>
<evidence type="ECO:0000313" key="7">
    <source>
        <dbReference type="Proteomes" id="UP001059576"/>
    </source>
</evidence>
<dbReference type="InterPro" id="IPR029063">
    <property type="entry name" value="SAM-dependent_MTases_sf"/>
</dbReference>
<dbReference type="EMBL" id="CP101808">
    <property type="protein sequence ID" value="UUD37219.1"/>
    <property type="molecule type" value="Genomic_DNA"/>
</dbReference>
<organism evidence="6 7">
    <name type="scientific">Mycoplasmopsis equigenitalium</name>
    <dbReference type="NCBI Taxonomy" id="114883"/>
    <lineage>
        <taxon>Bacteria</taxon>
        <taxon>Bacillati</taxon>
        <taxon>Mycoplasmatota</taxon>
        <taxon>Mycoplasmoidales</taxon>
        <taxon>Metamycoplasmataceae</taxon>
        <taxon>Mycoplasmopsis</taxon>
    </lineage>
</organism>
<dbReference type="PROSITE" id="PS00092">
    <property type="entry name" value="N6_MTASE"/>
    <property type="match status" value="1"/>
</dbReference>
<protein>
    <recommendedName>
        <fullName evidence="4">Methyltransferase</fullName>
        <ecNumber evidence="4">2.1.1.-</ecNumber>
    </recommendedName>
</protein>
<evidence type="ECO:0000259" key="5">
    <source>
        <dbReference type="Pfam" id="PF01555"/>
    </source>
</evidence>
<sequence length="361" mass="41675">MEFKNSILNGECIEEMKKLPPKTFDFCFADPPYFMQIEEGKKLFRVEGTEFDGCDDEWDKFPSMAAYKEFTRNWLIEVKRLLKDNGTICVISGMQSVYEIGNILRELGFWIINDIIWEKSNPTPNFSGSRLNNSHETILWASKSKKSKFIFNYKTGKHLNSGKQMGSIWKFPVCNGNERLKDENNKKLHNTQKPEALLHRIITLFTNKNALILDPFGGTMTTAAVAKMTGRSFTMIERDEKYIKFGQKRIDNITPVIGAVESAEFDIKPSKAPFNKMVAAGFFVVGEKFIHKNGKVAYLNDENGSLKYNEIIDSMHEIAGLMMNSPRRKNAFSYFFVERNNKLISIDEIRNEYRLRLQNDI</sequence>